<proteinExistence type="predicted"/>
<gene>
    <name evidence="2" type="ordered locus">bgla_1g15310</name>
</gene>
<dbReference type="InterPro" id="IPR032710">
    <property type="entry name" value="NTF2-like_dom_sf"/>
</dbReference>
<dbReference type="AlphaFoldDB" id="F2LCD8"/>
<accession>F2LCD8</accession>
<dbReference type="InterPro" id="IPR037401">
    <property type="entry name" value="SnoaL-like"/>
</dbReference>
<reference evidence="2 3" key="1">
    <citation type="journal article" date="2011" name="J. Bacteriol.">
        <title>Complete genome sequence of Burkholderia gladioli BSR3.</title>
        <authorList>
            <person name="Seo Y.S."/>
            <person name="Lim J."/>
            <person name="Choi B.S."/>
            <person name="Kim H."/>
            <person name="Goo E."/>
            <person name="Lee B."/>
            <person name="Lim J.S."/>
            <person name="Choi I.Y."/>
            <person name="Moon J.S."/>
            <person name="Kim J."/>
            <person name="Hwang I."/>
        </authorList>
    </citation>
    <scope>NUCLEOTIDE SEQUENCE [LARGE SCALE GENOMIC DNA]</scope>
    <source>
        <strain evidence="2 3">BSR3</strain>
    </source>
</reference>
<evidence type="ECO:0000259" key="1">
    <source>
        <dbReference type="Pfam" id="PF13577"/>
    </source>
</evidence>
<dbReference type="Gene3D" id="3.10.450.50">
    <property type="match status" value="1"/>
</dbReference>
<protein>
    <recommendedName>
        <fullName evidence="1">SnoaL-like domain-containing protein</fullName>
    </recommendedName>
</protein>
<dbReference type="STRING" id="999541.bgla_1g15310"/>
<organism evidence="2 3">
    <name type="scientific">Burkholderia gladioli (strain BSR3)</name>
    <dbReference type="NCBI Taxonomy" id="999541"/>
    <lineage>
        <taxon>Bacteria</taxon>
        <taxon>Pseudomonadati</taxon>
        <taxon>Pseudomonadota</taxon>
        <taxon>Betaproteobacteria</taxon>
        <taxon>Burkholderiales</taxon>
        <taxon>Burkholderiaceae</taxon>
        <taxon>Burkholderia</taxon>
    </lineage>
</organism>
<dbReference type="EMBL" id="CP002599">
    <property type="protein sequence ID" value="AEA60190.1"/>
    <property type="molecule type" value="Genomic_DNA"/>
</dbReference>
<keyword evidence="3" id="KW-1185">Reference proteome</keyword>
<evidence type="ECO:0000313" key="3">
    <source>
        <dbReference type="Proteomes" id="UP000008316"/>
    </source>
</evidence>
<dbReference type="eggNOG" id="ENOG5032VI0">
    <property type="taxonomic scope" value="Bacteria"/>
</dbReference>
<dbReference type="RefSeq" id="WP_013697530.1">
    <property type="nucleotide sequence ID" value="NC_015381.1"/>
</dbReference>
<dbReference type="Proteomes" id="UP000008316">
    <property type="component" value="Chromosome 1"/>
</dbReference>
<evidence type="ECO:0000313" key="2">
    <source>
        <dbReference type="EMBL" id="AEA60190.1"/>
    </source>
</evidence>
<sequence>MTQERSLSHDLLASLDARLAALEAEREARRTFTRYMALCDVPARSLDGESLGALFAADAIWEGIGKHYENKFGRLEGRDAIVAMLSRYLPPTLHFTTNTHFVTSETIDVHAGARLATGRWIMMQASGYENGGAELIGARLEVDFVPATDSARWLIAHFRTERLFDAPWQVNPRTALPGAPDGASA</sequence>
<name>F2LCD8_BURGS</name>
<dbReference type="SUPFAM" id="SSF54427">
    <property type="entry name" value="NTF2-like"/>
    <property type="match status" value="1"/>
</dbReference>
<feature type="domain" description="SnoaL-like" evidence="1">
    <location>
        <begin position="21"/>
        <end position="159"/>
    </location>
</feature>
<dbReference type="HOGENOM" id="CLU_126588_0_0_4"/>
<dbReference type="KEGG" id="bgd:bgla_1g15310"/>
<dbReference type="Pfam" id="PF13577">
    <property type="entry name" value="SnoaL_4"/>
    <property type="match status" value="1"/>
</dbReference>